<dbReference type="STRING" id="1940790.L21SP3_00065"/>
<keyword evidence="3" id="KW-0378">Hydrolase</keyword>
<keyword evidence="4" id="KW-1185">Reference proteome</keyword>
<reference evidence="4" key="1">
    <citation type="submission" date="2017-02" db="EMBL/GenBank/DDBJ databases">
        <title>Comparative genomics and description of representatives of a novel lineage of planctomycetes thriving in anoxic sediments.</title>
        <authorList>
            <person name="Spring S."/>
            <person name="Bunk B."/>
            <person name="Sproer C."/>
            <person name="Klenk H.-P."/>
        </authorList>
    </citation>
    <scope>NUCLEOTIDE SEQUENCE [LARGE SCALE GENOMIC DNA]</scope>
    <source>
        <strain evidence="4">L21-RPul-D3</strain>
    </source>
</reference>
<dbReference type="Gene3D" id="3.20.20.80">
    <property type="entry name" value="Glycosidases"/>
    <property type="match status" value="1"/>
</dbReference>
<keyword evidence="1" id="KW-0732">Signal</keyword>
<dbReference type="EC" id="3.2.1.55" evidence="3"/>
<organism evidence="3 4">
    <name type="scientific">Sedimentisphaera cyanobacteriorum</name>
    <dbReference type="NCBI Taxonomy" id="1940790"/>
    <lineage>
        <taxon>Bacteria</taxon>
        <taxon>Pseudomonadati</taxon>
        <taxon>Planctomycetota</taxon>
        <taxon>Phycisphaerae</taxon>
        <taxon>Sedimentisphaerales</taxon>
        <taxon>Sedimentisphaeraceae</taxon>
        <taxon>Sedimentisphaera</taxon>
    </lineage>
</organism>
<dbReference type="KEGG" id="pbu:L21SP3_00065"/>
<dbReference type="GO" id="GO:0000272">
    <property type="term" value="P:polysaccharide catabolic process"/>
    <property type="evidence" value="ECO:0007669"/>
    <property type="project" value="TreeGrafter"/>
</dbReference>
<dbReference type="OrthoDB" id="9758333at2"/>
<dbReference type="Proteomes" id="UP000188273">
    <property type="component" value="Chromosome"/>
</dbReference>
<dbReference type="PANTHER" id="PTHR43576">
    <property type="entry name" value="ALPHA-L-ARABINOFURANOSIDASE C-RELATED"/>
    <property type="match status" value="1"/>
</dbReference>
<dbReference type="InterPro" id="IPR055235">
    <property type="entry name" value="ASD1_cat"/>
</dbReference>
<sequence precursor="true">MAIVRFLTVLTAFSLAADSAVAESVSLKVSPEVKQGQISKELMGFNAIYCWNPKDFWYYGNNIELFEDLNTGVLRYPGGEVSDYFHWKLPTYDGWHDAWKNNPDLDPELAPENDNYLTVDDYIELCEKIGCEKMVGVNIDSGLVFNRNADSLREAMEFVRYCKENDYGVKYWYIGNEPYHESSRISISAEQYARIVKNFASRMKRIDPDIQIIINWQKGVFKNSGWNHIKKIIEHSGELVDVVDVHWYWNWGKASWKSWLSQKPMSQKNEWHPNAPSYEKTIEIFRKRAKTLGRDIKFSSLEWNVGPKDKGEDLTARQCCLMQAEIMMQFINGGLDIACMWPIDTPNRPNARFSGRNLFEGKDNPQPVYYVFRLLSNVMGKTLIESEPEDFTLPSAAAMDEASGKIYVFTLNKSELERQAEIEIEGAGNLEVSAKIAAPLETENDNIISPLKISSAKEGTIKAVMKPYSFAMFEILR</sequence>
<proteinExistence type="predicted"/>
<protein>
    <submittedName>
        <fullName evidence="3">Intracellular exo-alpha-(1-&gt;5)-L-arabinofuranosidase 1</fullName>
        <ecNumber evidence="3">3.2.1.55</ecNumber>
    </submittedName>
</protein>
<evidence type="ECO:0000313" key="4">
    <source>
        <dbReference type="Proteomes" id="UP000188273"/>
    </source>
</evidence>
<keyword evidence="3" id="KW-0326">Glycosidase</keyword>
<evidence type="ECO:0000313" key="3">
    <source>
        <dbReference type="EMBL" id="AQQ08289.1"/>
    </source>
</evidence>
<gene>
    <name evidence="3" type="primary">abfA</name>
    <name evidence="3" type="ORF">L21SP3_00065</name>
</gene>
<dbReference type="GO" id="GO:0016020">
    <property type="term" value="C:membrane"/>
    <property type="evidence" value="ECO:0007669"/>
    <property type="project" value="InterPro"/>
</dbReference>
<dbReference type="RefSeq" id="WP_161488016.1">
    <property type="nucleotide sequence ID" value="NZ_CP019633.1"/>
</dbReference>
<dbReference type="EMBL" id="CP019633">
    <property type="protein sequence ID" value="AQQ08289.1"/>
    <property type="molecule type" value="Genomic_DNA"/>
</dbReference>
<evidence type="ECO:0000259" key="2">
    <source>
        <dbReference type="Pfam" id="PF22848"/>
    </source>
</evidence>
<accession>A0A1Q2HL23</accession>
<feature type="domain" description="Alpha-L-arabinofuranosidase 1 catalytic" evidence="2">
    <location>
        <begin position="66"/>
        <end position="249"/>
    </location>
</feature>
<name>A0A1Q2HL23_9BACT</name>
<dbReference type="Pfam" id="PF22848">
    <property type="entry name" value="ASD1_dom"/>
    <property type="match status" value="1"/>
</dbReference>
<dbReference type="GO" id="GO:0046556">
    <property type="term" value="F:alpha-L-arabinofuranosidase activity"/>
    <property type="evidence" value="ECO:0007669"/>
    <property type="project" value="UniProtKB-EC"/>
</dbReference>
<dbReference type="PANTHER" id="PTHR43576:SF3">
    <property type="entry name" value="ALPHA-L-ARABINOFURANOSIDASE C"/>
    <property type="match status" value="1"/>
</dbReference>
<dbReference type="SUPFAM" id="SSF51445">
    <property type="entry name" value="(Trans)glycosidases"/>
    <property type="match status" value="1"/>
</dbReference>
<evidence type="ECO:0000256" key="1">
    <source>
        <dbReference type="SAM" id="SignalP"/>
    </source>
</evidence>
<dbReference type="InterPro" id="IPR017853">
    <property type="entry name" value="GH"/>
</dbReference>
<feature type="chain" id="PRO_5012569107" evidence="1">
    <location>
        <begin position="23"/>
        <end position="477"/>
    </location>
</feature>
<dbReference type="AlphaFoldDB" id="A0A1Q2HL23"/>
<feature type="signal peptide" evidence="1">
    <location>
        <begin position="1"/>
        <end position="22"/>
    </location>
</feature>